<evidence type="ECO:0000313" key="2">
    <source>
        <dbReference type="Proteomes" id="UP001597318"/>
    </source>
</evidence>
<proteinExistence type="predicted"/>
<comment type="caution">
    <text evidence="1">The sequence shown here is derived from an EMBL/GenBank/DDBJ whole genome shotgun (WGS) entry which is preliminary data.</text>
</comment>
<name>A0ABW5BPV5_9BACI</name>
<accession>A0ABW5BPV5</accession>
<dbReference type="Proteomes" id="UP001597318">
    <property type="component" value="Unassembled WGS sequence"/>
</dbReference>
<gene>
    <name evidence="1" type="ORF">ACFSKK_00225</name>
</gene>
<organism evidence="1 2">
    <name type="scientific">Metabacillus endolithicus</name>
    <dbReference type="NCBI Taxonomy" id="1535204"/>
    <lineage>
        <taxon>Bacteria</taxon>
        <taxon>Bacillati</taxon>
        <taxon>Bacillota</taxon>
        <taxon>Bacilli</taxon>
        <taxon>Bacillales</taxon>
        <taxon>Bacillaceae</taxon>
        <taxon>Metabacillus</taxon>
    </lineage>
</organism>
<protein>
    <recommendedName>
        <fullName evidence="3">DUF4825 domain-containing protein</fullName>
    </recommendedName>
</protein>
<keyword evidence="2" id="KW-1185">Reference proteome</keyword>
<dbReference type="RefSeq" id="WP_247343005.1">
    <property type="nucleotide sequence ID" value="NZ_CP095550.1"/>
</dbReference>
<dbReference type="EMBL" id="JBHUIK010000001">
    <property type="protein sequence ID" value="MFD2212132.1"/>
    <property type="molecule type" value="Genomic_DNA"/>
</dbReference>
<dbReference type="PROSITE" id="PS51257">
    <property type="entry name" value="PROKAR_LIPOPROTEIN"/>
    <property type="match status" value="1"/>
</dbReference>
<evidence type="ECO:0008006" key="3">
    <source>
        <dbReference type="Google" id="ProtNLM"/>
    </source>
</evidence>
<sequence length="80" mass="9116">MKKLLHFVTLIIVLIVTGCSTSEIPKEFEELTPTNSNEYYIIGFEKKVSEAGFVLESVESFKKDKKVSGLTIYYKVNDSF</sequence>
<evidence type="ECO:0000313" key="1">
    <source>
        <dbReference type="EMBL" id="MFD2212132.1"/>
    </source>
</evidence>
<reference evidence="2" key="1">
    <citation type="journal article" date="2019" name="Int. J. Syst. Evol. Microbiol.">
        <title>The Global Catalogue of Microorganisms (GCM) 10K type strain sequencing project: providing services to taxonomists for standard genome sequencing and annotation.</title>
        <authorList>
            <consortium name="The Broad Institute Genomics Platform"/>
            <consortium name="The Broad Institute Genome Sequencing Center for Infectious Disease"/>
            <person name="Wu L."/>
            <person name="Ma J."/>
        </authorList>
    </citation>
    <scope>NUCLEOTIDE SEQUENCE [LARGE SCALE GENOMIC DNA]</scope>
    <source>
        <strain evidence="2">CGMCC 1.15474</strain>
    </source>
</reference>